<dbReference type="EMBL" id="CAMXCT010000893">
    <property type="protein sequence ID" value="CAI3984511.1"/>
    <property type="molecule type" value="Genomic_DNA"/>
</dbReference>
<reference evidence="2" key="1">
    <citation type="submission" date="2022-10" db="EMBL/GenBank/DDBJ databases">
        <authorList>
            <person name="Chen Y."/>
            <person name="Dougan E. K."/>
            <person name="Chan C."/>
            <person name="Rhodes N."/>
            <person name="Thang M."/>
        </authorList>
    </citation>
    <scope>NUCLEOTIDE SEQUENCE</scope>
</reference>
<proteinExistence type="predicted"/>
<evidence type="ECO:0000313" key="5">
    <source>
        <dbReference type="Proteomes" id="UP001152797"/>
    </source>
</evidence>
<feature type="region of interest" description="Disordered" evidence="1">
    <location>
        <begin position="1507"/>
        <end position="1554"/>
    </location>
</feature>
<feature type="region of interest" description="Disordered" evidence="1">
    <location>
        <begin position="1"/>
        <end position="261"/>
    </location>
</feature>
<evidence type="ECO:0000313" key="3">
    <source>
        <dbReference type="EMBL" id="CAL1137886.1"/>
    </source>
</evidence>
<dbReference type="EMBL" id="CAMXCT030000893">
    <property type="protein sequence ID" value="CAL4771823.1"/>
    <property type="molecule type" value="Genomic_DNA"/>
</dbReference>
<organism evidence="2">
    <name type="scientific">Cladocopium goreaui</name>
    <dbReference type="NCBI Taxonomy" id="2562237"/>
    <lineage>
        <taxon>Eukaryota</taxon>
        <taxon>Sar</taxon>
        <taxon>Alveolata</taxon>
        <taxon>Dinophyceae</taxon>
        <taxon>Suessiales</taxon>
        <taxon>Symbiodiniaceae</taxon>
        <taxon>Cladocopium</taxon>
    </lineage>
</organism>
<feature type="region of interest" description="Disordered" evidence="1">
    <location>
        <begin position="627"/>
        <end position="677"/>
    </location>
</feature>
<evidence type="ECO:0000256" key="1">
    <source>
        <dbReference type="SAM" id="MobiDB-lite"/>
    </source>
</evidence>
<feature type="region of interest" description="Disordered" evidence="1">
    <location>
        <begin position="501"/>
        <end position="530"/>
    </location>
</feature>
<dbReference type="EMBL" id="CAMXCT020000893">
    <property type="protein sequence ID" value="CAL1137886.1"/>
    <property type="molecule type" value="Genomic_DNA"/>
</dbReference>
<keyword evidence="5" id="KW-1185">Reference proteome</keyword>
<feature type="compositionally biased region" description="Acidic residues" evidence="1">
    <location>
        <begin position="1519"/>
        <end position="1551"/>
    </location>
</feature>
<feature type="non-terminal residue" evidence="2">
    <location>
        <position position="1951"/>
    </location>
</feature>
<reference evidence="3" key="2">
    <citation type="submission" date="2024-04" db="EMBL/GenBank/DDBJ databases">
        <authorList>
            <person name="Chen Y."/>
            <person name="Shah S."/>
            <person name="Dougan E. K."/>
            <person name="Thang M."/>
            <person name="Chan C."/>
        </authorList>
    </citation>
    <scope>NUCLEOTIDE SEQUENCE [LARGE SCALE GENOMIC DNA]</scope>
</reference>
<name>A0A9P1C3T1_9DINO</name>
<evidence type="ECO:0000313" key="4">
    <source>
        <dbReference type="EMBL" id="CAL4771823.1"/>
    </source>
</evidence>
<sequence>DTPAAGQPIGNESNGVPPRGHPATRPSGHPATRPSGHPAIRPIAPATATATRPRPPELDPKFPDISPCETLSDTPVAGQPIGNESNGVPPRVTPAAGQPIGNESNSVPPRDTPAAGQPIGNESNGVPPRDTPAAGQPIGNESNGVPPRDTPVAGQPIGNESNGVPPRDTPVAGQPIGNESNGVPPRDTPAAGQPIGNESNGVPPRDTPVAGQPIGNESNGVPPRDTPVAGQPIGNESNGVPPRGTPDSAKPIAGESDGAQSDQACLPPYYWSVSTAEAAAVVKFRTERIGEFGGEPVETTLSVFQSLTQAEALNYLPEDDMVMEVLWNDKVWHHVVLHILDKGGLDEEEGTTSLEHWSDFEHDFVGQWRCNPLHFGKKADFGQIAQHAVSIGVLRWGQRWPESFAILDSQDIEEQKKIYEFQGKPPIVAIIVHLLVNHGVISNETPLCDLKVPDNVTCNDALAAISRQSKTAKSEPPSAKFSPSYWAELQCARLKREMVGAKAKREMNNGEEPTTPKRRRPNLLNDDLSPPRAEVTEEMAQRIGNLLSERQRKKMERLKDHHAKRLLRESGLDFNLHFQKSHSGKMIDRDHWKNFKMAIIGQGEVPCRICQDLIMRHCIETARFDMETEKGSHPPAQPPLSDQAAQAAQSAQPAPPAQSAQPDPPAQDGAAGNQPGDQLALVCWDPTAQNRRKVGRPRKAEAGNDDRFNLRFFLAAERPEMYSFLTSEEARDTLPFAVKDSKLHLDKEMAKNPVRCHVCRIVQRHEASREHKSALNEWTGEKSNAAEDFKVCRGVNISAGAGLATVLGEKQDFVRAWWLAGCVGVKGSCTDEILVEKSEDGESMVIRHKLCEKSAAPPKRSCAGACVRCFALTNKSKLMKVILDWCERLDYVRLVHLCLGGDFAGQADLAHDMAGKYEMISRESLAKMNYADLLTLTRAKFQHIGGQKYMNDALKKFLQVNLDFLSKGLQIGVPQEVRPHVQAYIEAIVSGSLGATEIRLTKLISQGALKYDSICRALVPALLSKADKIRRGHSQRTGSSEMDQAGLVELSFALGQSMNLAPVQKALGMSRHVARQRVDYLIPWLPHFYIAHGDQLKQSVKAALALCEVENSGEYMVIRDEVAYAKSWQVVSGLLEGQPDVPATVGGVYPHRALMPWNSDAEQEELKKEDLASVCVSTVVKRLDRRGHTFQVQLLPRSRTTSKEEELKLFGEILHECVMQNTKPPSVVSYDNHGSFEFVNRCLLGYPPKEAENFAFWKECIPDPLMQVIPLFRGRLLRYGPDGPVVFGCNDPKHVLKAIPRSLRLPDRICKIFGYHFTWSPLLRGGMPMSTATGHDSHSDREAARAFCPAYLLRSNSFDDIGAHLLQFIGNLMFSCWVSSKAYECHELAKNALSGYYLLLAAVYQAWQQRGKLWPLEFLPRTTVRNLASMLTHCILRLVGWNPSYVFEPSCQMEASSERIIRLLSVDVGKMARQALKEVCVFVAACNVGVDPKQLAEELSKWFREHGGAELRPDSGTCTEEETEEHGESDVEGEDEGSDLESEPEEAEEPSQAELHEKKLGEALESVEVQVALETELAQMLSSEAKPEMPQSGQDELPKSDVENQTDEETEPQSPQRKAARADDCGHVVSLADVLKVADLANFHPPKDDTDEQAIARTRAFIPGMLSFSVFMRCGEGLLSRAAVLGRQTRHQLWCDFASQSLQTAGVEASEGKCVTKIGPPTKVDNGHVVYQLLVVKPAAAASAGRPYLLWRRLIHSTEVSSTKFQRHASRSLMGPTVQLSFKVCFKVSKDALKAFQKVAKSIVPLQNEKEKKIPNQKIYMTEFDFVNTSHGRKCQVRFLELMKKDYEAHHHKISGKNGITKLPKGYQCKWEELCHRLPGYFSKRYSKGSATWKALSAEEKSLGFGALVLKEFQSIAPTPENGDKFMKWLLDVHMTAPAIVAFDPEPKTEP</sequence>
<protein>
    <submittedName>
        <fullName evidence="4">Circumsporozoite protein (CS) [Cleaved into: Circumsporozoite protein C-terminus]</fullName>
    </submittedName>
</protein>
<comment type="caution">
    <text evidence="2">The sequence shown here is derived from an EMBL/GenBank/DDBJ whole genome shotgun (WGS) entry which is preliminary data.</text>
</comment>
<dbReference type="OrthoDB" id="411189at2759"/>
<feature type="region of interest" description="Disordered" evidence="1">
    <location>
        <begin position="1581"/>
        <end position="1623"/>
    </location>
</feature>
<gene>
    <name evidence="2" type="ORF">C1SCF055_LOCUS12040</name>
</gene>
<evidence type="ECO:0000313" key="2">
    <source>
        <dbReference type="EMBL" id="CAI3984511.1"/>
    </source>
</evidence>
<feature type="compositionally biased region" description="Low complexity" evidence="1">
    <location>
        <begin position="639"/>
        <end position="671"/>
    </location>
</feature>
<accession>A0A9P1C3T1</accession>
<feature type="compositionally biased region" description="Low complexity" evidence="1">
    <location>
        <begin position="38"/>
        <end position="52"/>
    </location>
</feature>
<dbReference type="Proteomes" id="UP001152797">
    <property type="component" value="Unassembled WGS sequence"/>
</dbReference>